<protein>
    <submittedName>
        <fullName evidence="1">Uncharacterized protein</fullName>
    </submittedName>
</protein>
<keyword evidence="2" id="KW-1185">Reference proteome</keyword>
<name>T1KDS2_TETUR</name>
<sequence length="23" mass="2899">MFINRPINFTYLEKQNVKRIFVQ</sequence>
<reference evidence="1" key="2">
    <citation type="submission" date="2015-06" db="UniProtKB">
        <authorList>
            <consortium name="EnsemblMetazoa"/>
        </authorList>
    </citation>
    <scope>IDENTIFICATION</scope>
</reference>
<accession>T1KDS2</accession>
<dbReference type="AlphaFoldDB" id="T1KDS2"/>
<dbReference type="EMBL" id="CAEY01002026">
    <property type="status" value="NOT_ANNOTATED_CDS"/>
    <property type="molecule type" value="Genomic_DNA"/>
</dbReference>
<evidence type="ECO:0000313" key="1">
    <source>
        <dbReference type="EnsemblMetazoa" id="tetur09g04000.1"/>
    </source>
</evidence>
<organism evidence="1 2">
    <name type="scientific">Tetranychus urticae</name>
    <name type="common">Two-spotted spider mite</name>
    <dbReference type="NCBI Taxonomy" id="32264"/>
    <lineage>
        <taxon>Eukaryota</taxon>
        <taxon>Metazoa</taxon>
        <taxon>Ecdysozoa</taxon>
        <taxon>Arthropoda</taxon>
        <taxon>Chelicerata</taxon>
        <taxon>Arachnida</taxon>
        <taxon>Acari</taxon>
        <taxon>Acariformes</taxon>
        <taxon>Trombidiformes</taxon>
        <taxon>Prostigmata</taxon>
        <taxon>Eleutherengona</taxon>
        <taxon>Raphignathae</taxon>
        <taxon>Tetranychoidea</taxon>
        <taxon>Tetranychidae</taxon>
        <taxon>Tetranychus</taxon>
    </lineage>
</organism>
<dbReference type="HOGENOM" id="CLU_3423459_0_0_1"/>
<evidence type="ECO:0000313" key="2">
    <source>
        <dbReference type="Proteomes" id="UP000015104"/>
    </source>
</evidence>
<reference evidence="2" key="1">
    <citation type="submission" date="2011-08" db="EMBL/GenBank/DDBJ databases">
        <authorList>
            <person name="Rombauts S."/>
        </authorList>
    </citation>
    <scope>NUCLEOTIDE SEQUENCE</scope>
    <source>
        <strain evidence="2">London</strain>
    </source>
</reference>
<dbReference type="EnsemblMetazoa" id="tetur09g04000.1">
    <property type="protein sequence ID" value="tetur09g04000.1"/>
    <property type="gene ID" value="tetur09g04000"/>
</dbReference>
<proteinExistence type="predicted"/>
<dbReference type="Proteomes" id="UP000015104">
    <property type="component" value="Unassembled WGS sequence"/>
</dbReference>